<evidence type="ECO:0000256" key="1">
    <source>
        <dbReference type="ARBA" id="ARBA00022679"/>
    </source>
</evidence>
<dbReference type="EMBL" id="LT907979">
    <property type="protein sequence ID" value="SOB74399.1"/>
    <property type="molecule type" value="Genomic_DNA"/>
</dbReference>
<dbReference type="Gene3D" id="2.160.10.10">
    <property type="entry name" value="Hexapeptide repeat proteins"/>
    <property type="match status" value="1"/>
</dbReference>
<dbReference type="InterPro" id="IPR018357">
    <property type="entry name" value="Hexapep_transf_CS"/>
</dbReference>
<evidence type="ECO:0000313" key="3">
    <source>
        <dbReference type="Proteomes" id="UP000274850"/>
    </source>
</evidence>
<dbReference type="PANTHER" id="PTHR43300">
    <property type="entry name" value="ACETYLTRANSFERASE"/>
    <property type="match status" value="1"/>
</dbReference>
<dbReference type="SUPFAM" id="SSF51161">
    <property type="entry name" value="Trimeric LpxA-like enzymes"/>
    <property type="match status" value="1"/>
</dbReference>
<sequence length="177" mass="19584">MSASKVGRYTYGQENIHVQRWTDTDGSLYIGSFCSIASGVIVQLGGNHRVDWVSTYPFPFFATTTWSQALGITEYAVSKGDVVIGNDVWIGYGARILSGVKIGDGAVVACGAMVTKDVPPYSIVAGNPAQIKKYRFSEEQIKDLLTIKWWDWPDDKINDNVKLICSPSIDEFINKHK</sequence>
<dbReference type="Pfam" id="PF00132">
    <property type="entry name" value="Hexapep"/>
    <property type="match status" value="1"/>
</dbReference>
<dbReference type="CDD" id="cd03349">
    <property type="entry name" value="LbH_XAT"/>
    <property type="match status" value="1"/>
</dbReference>
<dbReference type="GO" id="GO:0016740">
    <property type="term" value="F:transferase activity"/>
    <property type="evidence" value="ECO:0007669"/>
    <property type="project" value="UniProtKB-KW"/>
</dbReference>
<dbReference type="PANTHER" id="PTHR43300:SF11">
    <property type="entry name" value="ACETYLTRANSFERASE RV3034C-RELATED"/>
    <property type="match status" value="1"/>
</dbReference>
<keyword evidence="1" id="KW-0808">Transferase</keyword>
<gene>
    <name evidence="2" type="ORF">BQ9231_00516</name>
</gene>
<evidence type="ECO:0000313" key="2">
    <source>
        <dbReference type="EMBL" id="SOB74399.1"/>
    </source>
</evidence>
<dbReference type="Proteomes" id="UP000274850">
    <property type="component" value="Segment"/>
</dbReference>
<organism evidence="2">
    <name type="scientific">Cedratvirus lausannensis</name>
    <dbReference type="NCBI Taxonomy" id="2023205"/>
    <lineage>
        <taxon>Viruses</taxon>
        <taxon>Pithoviruses</taxon>
        <taxon>Orthocedratvirinae</taxon>
        <taxon>Alphacedratvirus</taxon>
        <taxon>Alphacedratvirus francolausannense</taxon>
    </lineage>
</organism>
<dbReference type="InterPro" id="IPR011004">
    <property type="entry name" value="Trimer_LpxA-like_sf"/>
</dbReference>
<dbReference type="PROSITE" id="PS00101">
    <property type="entry name" value="HEXAPEP_TRANSFERASES"/>
    <property type="match status" value="1"/>
</dbReference>
<accession>A0A285PXQ2</accession>
<protein>
    <submittedName>
        <fullName evidence="2">Uncharacterized protein</fullName>
    </submittedName>
</protein>
<proteinExistence type="predicted"/>
<name>A0A285PXQ2_9VIRU</name>
<dbReference type="InterPro" id="IPR001451">
    <property type="entry name" value="Hexapep"/>
</dbReference>
<reference evidence="2" key="1">
    <citation type="submission" date="2017-08" db="EMBL/GenBank/DDBJ databases">
        <authorList>
            <person name="de Groot N.N."/>
        </authorList>
    </citation>
    <scope>NUCLEOTIDE SEQUENCE</scope>
</reference>
<keyword evidence="3" id="KW-1185">Reference proteome</keyword>
<dbReference type="InterPro" id="IPR050179">
    <property type="entry name" value="Trans_hexapeptide_repeat"/>
</dbReference>